<dbReference type="Proteomes" id="UP000177067">
    <property type="component" value="Unassembled WGS sequence"/>
</dbReference>
<evidence type="ECO:0000313" key="4">
    <source>
        <dbReference type="EMBL" id="OGH58691.1"/>
    </source>
</evidence>
<proteinExistence type="predicted"/>
<evidence type="ECO:0000259" key="3">
    <source>
        <dbReference type="Pfam" id="PF18915"/>
    </source>
</evidence>
<organism evidence="4 5">
    <name type="scientific">Candidatus Magasanikbacteria bacterium RIFCSPHIGHO2_01_FULL_33_34</name>
    <dbReference type="NCBI Taxonomy" id="1798671"/>
    <lineage>
        <taxon>Bacteria</taxon>
        <taxon>Candidatus Magasanikiibacteriota</taxon>
    </lineage>
</organism>
<evidence type="ECO:0000313" key="5">
    <source>
        <dbReference type="Proteomes" id="UP000177067"/>
    </source>
</evidence>
<evidence type="ECO:0000256" key="2">
    <source>
        <dbReference type="SAM" id="SignalP"/>
    </source>
</evidence>
<feature type="coiled-coil region" evidence="1">
    <location>
        <begin position="313"/>
        <end position="403"/>
    </location>
</feature>
<name>A0A1F6LH57_9BACT</name>
<keyword evidence="2" id="KW-0732">Signal</keyword>
<dbReference type="InterPro" id="IPR043725">
    <property type="entry name" value="DUF5667"/>
</dbReference>
<protein>
    <recommendedName>
        <fullName evidence="3">DUF5667 domain-containing protein</fullName>
    </recommendedName>
</protein>
<dbReference type="Pfam" id="PF18915">
    <property type="entry name" value="DUF5667"/>
    <property type="match status" value="1"/>
</dbReference>
<dbReference type="AlphaFoldDB" id="A0A1F6LH57"/>
<evidence type="ECO:0000256" key="1">
    <source>
        <dbReference type="SAM" id="Coils"/>
    </source>
</evidence>
<sequence length="409" mass="47787">MKKNVFLSLSLSFFVAFFAISFVSAQTEEPVLTDNNVGETSDNSGDLETVDDILVELEEPEELEGVELENITKVPSGFGMWLRDWREKISIALTFDPVKKAEKQLIYAEERMAIAQKILEESTNANAQKKAEQMIEIAQKHMDNIQRKKDSWIEKTTERAEKLKKNLATHQLRRDKIMEDLADNLPEDAKDRFELLREQMLDRGRSLIGDIDDAEVTSRTFEHLNSVWERIQTHLGAVKEFNKQKKEILNNSELTTEEKVEQIRILQEERKLKLESIRLNYKGFYEDLVSKAQSGDLQAGHRLEVISDAKKILQEKNNLFKERSQKMMELKSEGLTEEQIRERMQQLIDEHTKKIEDLKGKSVELRRAQSEFIEDRQDMRAEIESARIKAERLESDRETELRRYPNTVE</sequence>
<feature type="chain" id="PRO_5009525299" description="DUF5667 domain-containing protein" evidence="2">
    <location>
        <begin position="26"/>
        <end position="409"/>
    </location>
</feature>
<comment type="caution">
    <text evidence="4">The sequence shown here is derived from an EMBL/GenBank/DDBJ whole genome shotgun (WGS) entry which is preliminary data.</text>
</comment>
<keyword evidence="1" id="KW-0175">Coiled coil</keyword>
<feature type="coiled-coil region" evidence="1">
    <location>
        <begin position="98"/>
        <end position="180"/>
    </location>
</feature>
<accession>A0A1F6LH57</accession>
<gene>
    <name evidence="4" type="ORF">A2725_03265</name>
</gene>
<feature type="signal peptide" evidence="2">
    <location>
        <begin position="1"/>
        <end position="25"/>
    </location>
</feature>
<reference evidence="4 5" key="1">
    <citation type="journal article" date="2016" name="Nat. Commun.">
        <title>Thousands of microbial genomes shed light on interconnected biogeochemical processes in an aquifer system.</title>
        <authorList>
            <person name="Anantharaman K."/>
            <person name="Brown C.T."/>
            <person name="Hug L.A."/>
            <person name="Sharon I."/>
            <person name="Castelle C.J."/>
            <person name="Probst A.J."/>
            <person name="Thomas B.C."/>
            <person name="Singh A."/>
            <person name="Wilkins M.J."/>
            <person name="Karaoz U."/>
            <person name="Brodie E.L."/>
            <person name="Williams K.H."/>
            <person name="Hubbard S.S."/>
            <person name="Banfield J.F."/>
        </authorList>
    </citation>
    <scope>NUCLEOTIDE SEQUENCE [LARGE SCALE GENOMIC DNA]</scope>
</reference>
<feature type="domain" description="DUF5667" evidence="3">
    <location>
        <begin position="81"/>
        <end position="166"/>
    </location>
</feature>
<dbReference type="EMBL" id="MFPS01000009">
    <property type="protein sequence ID" value="OGH58691.1"/>
    <property type="molecule type" value="Genomic_DNA"/>
</dbReference>